<dbReference type="InterPro" id="IPR014710">
    <property type="entry name" value="RmlC-like_jellyroll"/>
</dbReference>
<dbReference type="SUPFAM" id="SSF51182">
    <property type="entry name" value="RmlC-like cupins"/>
    <property type="match status" value="1"/>
</dbReference>
<evidence type="ECO:0000313" key="3">
    <source>
        <dbReference type="EMBL" id="MBK0400508.1"/>
    </source>
</evidence>
<dbReference type="Gene3D" id="2.60.120.10">
    <property type="entry name" value="Jelly Rolls"/>
    <property type="match status" value="1"/>
</dbReference>
<evidence type="ECO:0000259" key="2">
    <source>
        <dbReference type="Pfam" id="PF07883"/>
    </source>
</evidence>
<dbReference type="InterPro" id="IPR011051">
    <property type="entry name" value="RmlC_Cupin_sf"/>
</dbReference>
<dbReference type="Proteomes" id="UP000655420">
    <property type="component" value="Unassembled WGS sequence"/>
</dbReference>
<protein>
    <submittedName>
        <fullName evidence="3">Cupin domain-containing protein</fullName>
    </submittedName>
</protein>
<dbReference type="EMBL" id="JAEHHL010000009">
    <property type="protein sequence ID" value="MBK0400508.1"/>
    <property type="molecule type" value="Genomic_DNA"/>
</dbReference>
<dbReference type="InterPro" id="IPR013096">
    <property type="entry name" value="Cupin_2"/>
</dbReference>
<dbReference type="RefSeq" id="WP_200611394.1">
    <property type="nucleotide sequence ID" value="NZ_JAEHHL010000009.1"/>
</dbReference>
<sequence>MTETVPPKAHPPAATLRGSSTGYAAIPGTRFEMRENGLLAASRGAYTARHFRVIEGGAVEQDMHWHDAEFQYVHVLKGEIEFELQDNEIKTLGAGDAIWLPRASLHRVTRVSADLEFLEIFSPAEVATVPARE</sequence>
<keyword evidence="4" id="KW-1185">Reference proteome</keyword>
<name>A0A8J7M9A4_9RHOB</name>
<reference evidence="3" key="1">
    <citation type="submission" date="2020-12" db="EMBL/GenBank/DDBJ databases">
        <title>Bacterial taxonomy.</title>
        <authorList>
            <person name="Pan X."/>
        </authorList>
    </citation>
    <scope>NUCLEOTIDE SEQUENCE</scope>
    <source>
        <strain evidence="3">M0105</strain>
    </source>
</reference>
<evidence type="ECO:0000313" key="4">
    <source>
        <dbReference type="Proteomes" id="UP000655420"/>
    </source>
</evidence>
<evidence type="ECO:0000256" key="1">
    <source>
        <dbReference type="SAM" id="MobiDB-lite"/>
    </source>
</evidence>
<feature type="domain" description="Cupin type-2" evidence="2">
    <location>
        <begin position="53"/>
        <end position="121"/>
    </location>
</feature>
<dbReference type="AlphaFoldDB" id="A0A8J7M9A4"/>
<gene>
    <name evidence="3" type="ORF">H0I76_15005</name>
</gene>
<organism evidence="3 4">
    <name type="scientific">Thermohalobaculum xanthum</name>
    <dbReference type="NCBI Taxonomy" id="2753746"/>
    <lineage>
        <taxon>Bacteria</taxon>
        <taxon>Pseudomonadati</taxon>
        <taxon>Pseudomonadota</taxon>
        <taxon>Alphaproteobacteria</taxon>
        <taxon>Rhodobacterales</taxon>
        <taxon>Paracoccaceae</taxon>
        <taxon>Thermohalobaculum</taxon>
    </lineage>
</organism>
<comment type="caution">
    <text evidence="3">The sequence shown here is derived from an EMBL/GenBank/DDBJ whole genome shotgun (WGS) entry which is preliminary data.</text>
</comment>
<proteinExistence type="predicted"/>
<feature type="region of interest" description="Disordered" evidence="1">
    <location>
        <begin position="1"/>
        <end position="21"/>
    </location>
</feature>
<dbReference type="Pfam" id="PF07883">
    <property type="entry name" value="Cupin_2"/>
    <property type="match status" value="1"/>
</dbReference>
<accession>A0A8J7M9A4</accession>